<name>A0A382U2G9_9ZZZZ</name>
<protein>
    <submittedName>
        <fullName evidence="1">Uncharacterized protein</fullName>
    </submittedName>
</protein>
<feature type="non-terminal residue" evidence="1">
    <location>
        <position position="31"/>
    </location>
</feature>
<dbReference type="AlphaFoldDB" id="A0A382U2G9"/>
<reference evidence="1" key="1">
    <citation type="submission" date="2018-05" db="EMBL/GenBank/DDBJ databases">
        <authorList>
            <person name="Lanie J.A."/>
            <person name="Ng W.-L."/>
            <person name="Kazmierczak K.M."/>
            <person name="Andrzejewski T.M."/>
            <person name="Davidsen T.M."/>
            <person name="Wayne K.J."/>
            <person name="Tettelin H."/>
            <person name="Glass J.I."/>
            <person name="Rusch D."/>
            <person name="Podicherti R."/>
            <person name="Tsui H.-C.T."/>
            <person name="Winkler M.E."/>
        </authorList>
    </citation>
    <scope>NUCLEOTIDE SEQUENCE</scope>
</reference>
<evidence type="ECO:0000313" key="1">
    <source>
        <dbReference type="EMBL" id="SVD27868.1"/>
    </source>
</evidence>
<gene>
    <name evidence="1" type="ORF">METZ01_LOCUS380722</name>
</gene>
<sequence>MIRAFLSIFLSFWLLDSDPIPFLIPTIELDN</sequence>
<dbReference type="EMBL" id="UINC01140615">
    <property type="protein sequence ID" value="SVD27868.1"/>
    <property type="molecule type" value="Genomic_DNA"/>
</dbReference>
<proteinExistence type="predicted"/>
<organism evidence="1">
    <name type="scientific">marine metagenome</name>
    <dbReference type="NCBI Taxonomy" id="408172"/>
    <lineage>
        <taxon>unclassified sequences</taxon>
        <taxon>metagenomes</taxon>
        <taxon>ecological metagenomes</taxon>
    </lineage>
</organism>
<accession>A0A382U2G9</accession>